<reference evidence="3" key="1">
    <citation type="submission" date="2020-05" db="EMBL/GenBank/DDBJ databases">
        <authorList>
            <person name="Chiriac C."/>
            <person name="Salcher M."/>
            <person name="Ghai R."/>
            <person name="Kavagutti S V."/>
        </authorList>
    </citation>
    <scope>NUCLEOTIDE SEQUENCE</scope>
</reference>
<feature type="compositionally biased region" description="Basic and acidic residues" evidence="1">
    <location>
        <begin position="108"/>
        <end position="131"/>
    </location>
</feature>
<proteinExistence type="predicted"/>
<evidence type="ECO:0000259" key="2">
    <source>
        <dbReference type="Pfam" id="PF19808"/>
    </source>
</evidence>
<feature type="domain" description="DUF6291" evidence="2">
    <location>
        <begin position="5"/>
        <end position="82"/>
    </location>
</feature>
<sequence length="174" mass="20042">MEKKSFVFYISWNEAIKEMNEQQVRNFINNLCNYAESKDVVLNDLTERILWSQTQPLLDYNEGKRQKRIENGRKGGLSKGTPTNQNQVDLTPLNSTNQTEDNSTPLTEEGRGLKEEGRGLKEEGRGLKEEGSMLSIKQQEFDILHNKKLSVGWNSLSTQEAARYYDLVEQLKIK</sequence>
<protein>
    <recommendedName>
        <fullName evidence="2">DUF6291 domain-containing protein</fullName>
    </recommendedName>
</protein>
<feature type="region of interest" description="Disordered" evidence="1">
    <location>
        <begin position="71"/>
        <end position="131"/>
    </location>
</feature>
<gene>
    <name evidence="3" type="ORF">UFOVP187_28</name>
</gene>
<feature type="compositionally biased region" description="Polar residues" evidence="1">
    <location>
        <begin position="80"/>
        <end position="106"/>
    </location>
</feature>
<dbReference type="Pfam" id="PF19808">
    <property type="entry name" value="DUF6291"/>
    <property type="match status" value="1"/>
</dbReference>
<organism evidence="3">
    <name type="scientific">uncultured Caudovirales phage</name>
    <dbReference type="NCBI Taxonomy" id="2100421"/>
    <lineage>
        <taxon>Viruses</taxon>
        <taxon>Duplodnaviria</taxon>
        <taxon>Heunggongvirae</taxon>
        <taxon>Uroviricota</taxon>
        <taxon>Caudoviricetes</taxon>
        <taxon>Peduoviridae</taxon>
        <taxon>Maltschvirus</taxon>
        <taxon>Maltschvirus maltsch</taxon>
    </lineage>
</organism>
<name>A0A6J7WK64_9CAUD</name>
<dbReference type="InterPro" id="IPR046258">
    <property type="entry name" value="DUF6291"/>
</dbReference>
<evidence type="ECO:0000256" key="1">
    <source>
        <dbReference type="SAM" id="MobiDB-lite"/>
    </source>
</evidence>
<dbReference type="EMBL" id="LR798237">
    <property type="protein sequence ID" value="CAB5212542.1"/>
    <property type="molecule type" value="Genomic_DNA"/>
</dbReference>
<accession>A0A6J7WK64</accession>
<evidence type="ECO:0000313" key="3">
    <source>
        <dbReference type="EMBL" id="CAB5212542.1"/>
    </source>
</evidence>